<dbReference type="PROSITE" id="PS50113">
    <property type="entry name" value="PAC"/>
    <property type="match status" value="5"/>
</dbReference>
<evidence type="ECO:0000313" key="7">
    <source>
        <dbReference type="Proteomes" id="UP000500857"/>
    </source>
</evidence>
<gene>
    <name evidence="6" type="ORF">HCG48_03025</name>
</gene>
<proteinExistence type="predicted"/>
<feature type="compositionally biased region" description="Polar residues" evidence="1">
    <location>
        <begin position="22"/>
        <end position="35"/>
    </location>
</feature>
<dbReference type="InterPro" id="IPR001633">
    <property type="entry name" value="EAL_dom"/>
</dbReference>
<dbReference type="PROSITE" id="PS50883">
    <property type="entry name" value="EAL"/>
    <property type="match status" value="1"/>
</dbReference>
<evidence type="ECO:0000259" key="5">
    <source>
        <dbReference type="PROSITE" id="PS50887"/>
    </source>
</evidence>
<dbReference type="InterPro" id="IPR052155">
    <property type="entry name" value="Biofilm_reg_signaling"/>
</dbReference>
<dbReference type="SMART" id="SM00052">
    <property type="entry name" value="EAL"/>
    <property type="match status" value="1"/>
</dbReference>
<reference evidence="6 7" key="1">
    <citation type="submission" date="2020-04" db="EMBL/GenBank/DDBJ databases">
        <authorList>
            <person name="Basu S."/>
            <person name="Maruthanayagam V."/>
            <person name="Chakraborty S."/>
            <person name="Pramanik A."/>
            <person name="Mukherjee J."/>
            <person name="Brink B."/>
        </authorList>
    </citation>
    <scope>NUCLEOTIDE SEQUENCE [LARGE SCALE GENOMIC DNA]</scope>
    <source>
        <strain evidence="6 7">AP17</strain>
    </source>
</reference>
<feature type="region of interest" description="Disordered" evidence="1">
    <location>
        <begin position="1"/>
        <end position="35"/>
    </location>
</feature>
<dbReference type="RefSeq" id="WP_168567835.1">
    <property type="nucleotide sequence ID" value="NZ_CP051167.1"/>
</dbReference>
<dbReference type="SMART" id="SM00086">
    <property type="entry name" value="PAC"/>
    <property type="match status" value="5"/>
</dbReference>
<feature type="domain" description="PAC" evidence="3">
    <location>
        <begin position="549"/>
        <end position="601"/>
    </location>
</feature>
<dbReference type="PANTHER" id="PTHR44757:SF2">
    <property type="entry name" value="BIOFILM ARCHITECTURE MAINTENANCE PROTEIN MBAA"/>
    <property type="match status" value="1"/>
</dbReference>
<dbReference type="InterPro" id="IPR000700">
    <property type="entry name" value="PAS-assoc_C"/>
</dbReference>
<keyword evidence="7" id="KW-1185">Reference proteome</keyword>
<dbReference type="Gene3D" id="3.30.70.270">
    <property type="match status" value="1"/>
</dbReference>
<dbReference type="SUPFAM" id="SSF141868">
    <property type="entry name" value="EAL domain-like"/>
    <property type="match status" value="1"/>
</dbReference>
<evidence type="ECO:0000259" key="4">
    <source>
        <dbReference type="PROSITE" id="PS50883"/>
    </source>
</evidence>
<dbReference type="PROSITE" id="PS50887">
    <property type="entry name" value="GGDEF"/>
    <property type="match status" value="1"/>
</dbReference>
<dbReference type="CDD" id="cd00130">
    <property type="entry name" value="PAS"/>
    <property type="match status" value="6"/>
</dbReference>
<dbReference type="SMART" id="SM00091">
    <property type="entry name" value="PAS"/>
    <property type="match status" value="6"/>
</dbReference>
<protein>
    <submittedName>
        <fullName evidence="6">PAS domain S-box protein</fullName>
    </submittedName>
</protein>
<dbReference type="PROSITE" id="PS50112">
    <property type="entry name" value="PAS"/>
    <property type="match status" value="5"/>
</dbReference>
<dbReference type="InterPro" id="IPR013656">
    <property type="entry name" value="PAS_4"/>
</dbReference>
<name>A0A6H1TSU3_9CYAN</name>
<organism evidence="6 7">
    <name type="scientific">Oxynema aestuarii AP17</name>
    <dbReference type="NCBI Taxonomy" id="2064643"/>
    <lineage>
        <taxon>Bacteria</taxon>
        <taxon>Bacillati</taxon>
        <taxon>Cyanobacteriota</taxon>
        <taxon>Cyanophyceae</taxon>
        <taxon>Oscillatoriophycideae</taxon>
        <taxon>Oscillatoriales</taxon>
        <taxon>Oscillatoriaceae</taxon>
        <taxon>Oxynema</taxon>
        <taxon>Oxynema aestuarii</taxon>
    </lineage>
</organism>
<feature type="domain" description="PAC" evidence="3">
    <location>
        <begin position="685"/>
        <end position="738"/>
    </location>
</feature>
<dbReference type="KEGG" id="oxy:HCG48_03025"/>
<dbReference type="Pfam" id="PF08448">
    <property type="entry name" value="PAS_4"/>
    <property type="match status" value="1"/>
</dbReference>
<feature type="domain" description="PAS" evidence="2">
    <location>
        <begin position="508"/>
        <end position="545"/>
    </location>
</feature>
<dbReference type="EMBL" id="CP051167">
    <property type="protein sequence ID" value="QIZ69678.1"/>
    <property type="molecule type" value="Genomic_DNA"/>
</dbReference>
<feature type="domain" description="PAS" evidence="2">
    <location>
        <begin position="984"/>
        <end position="1061"/>
    </location>
</feature>
<dbReference type="CDD" id="cd01948">
    <property type="entry name" value="EAL"/>
    <property type="match status" value="1"/>
</dbReference>
<dbReference type="InterPro" id="IPR043128">
    <property type="entry name" value="Rev_trsase/Diguanyl_cyclase"/>
</dbReference>
<dbReference type="CDD" id="cd01949">
    <property type="entry name" value="GGDEF"/>
    <property type="match status" value="1"/>
</dbReference>
<dbReference type="NCBIfam" id="TIGR00229">
    <property type="entry name" value="sensory_box"/>
    <property type="match status" value="5"/>
</dbReference>
<sequence length="1590" mass="178830">MGLVGHQRDRASTNRNLEKQSSKYTQKTTESSLQTRARPLPWLELPDPREKMFEGQSIYQQIGRDLPIAMALVRPSDGVIVYANPRLEKLFGYEDGQLVGCQTLQLYWNPNQRAELVQSVSERGEISDWPLLAKKIDGSPIWVSMNARQQPIADEALFLKTFIDITHFKQAKDTLKVLLDSPLGDGGTTCLGELARYLALAVGARSAFVAELVGGNDRPARIWVGNPQQPIQIQCSGCECLPQGEYWLNQTPWAQVLDLGQGSGWLPPEVVCFTDAFDSDGEPPCQYFGVRLEGRDGRALGLVGLIGDRHWSADEETDSILRCFAARATAELERRQLEEALQLERRKQQLTVEGGSILTYTLDLRGRPLQIEGSAPGILGGERVASAEENRAEIEAELAFDRYRQRPEISRAIARGLAGRAETWVESADGSLYRHETHPLYNTFGDPIGLFGKVRELPPTAAIYQGSRDPIAPQTESDLFVGGPVTVFQWQPRENWPVASVSPNVTQFGYHPQTFIEEGLCYAEIVHPDDLPRVAAEVEQFLAAGQDRFEQNYRICCANGESRWIRDFTVVVRDRHGEILHYRGYIVDITVSEATPKAFRQQALFALQESETRLRQALQAARMGVWDWERHSNRVTWSLGVEGMFGLPPGCFGDRPESYWQYVHPDDRATVRKAVMRAVSAKTNYYNEHRLLDPASGRVRWIAFQGDVVCDEAGAVLRMTGTVVDISDRKQTEAALTQSEAHFRAILNSSLQAVVFIDCDYRIQVFNKTARLATEAVWQKTIQPGDSIYEYVAPEDLEDFNRDFHAALAGHCISTQRNIRGNGTEDNWFEVSYYPVFDENDRVIGVCFIALDITERKAAVDALYRSEERFRSLVQYSSDTIAILTDRGAIAYTSPSSEKILGYTPEQLIGKNVFEYIHPDDRHSFQELFLTALARPDFLVEIECRFLHGNGEWIYLESVGSNRLDDPSIRGFVVNARDVTDRHQQEEWLKLLERAIAASNNGIVITDACAGDNPVVYVNRAFEEITGYRSAEVLGKNCRFLQGKNRDTTVLNRLRSAIRNGEDCTVILQNYRKDSTPFWNELRLSPVKNDRGRLTHFIGVQIDITERKNAEEKLIHQAYYDALTGLPNRALFMEQLHAASQRVKDRSDRLFAVLFIDLDRFKIVNDSLGHAIGDMLLVAIAYRLQKGLAELEGISSLAEAIDPPPPVAESLYNYRQSSSRRRSANFTVARLGGDHFTILLDNLHSLEEATVVAESIHAQLSAPFTFSGHEVFVTASIGIALSTTDYDAPADLLRNADLAMYAAKAAGKARYAVFDKAMHDRAVQRLQLENDLRRTLHDLETEGKTDLFLTYQPIVSLIDGHLVGFETLVRWQHPQKGLISPAQFIPLAEENGTIVPLGEWVLYEACQQLVRWQRDYPHACEHLSLSVNLSGKQFLQPDLVENIDRTLRETGLNPEALKLEITESVLMRDTEAATKTLLELKKRRIHLCLDDFGTGYSSLSHLAQFPIDTLKIDRSFVSRMISEGKDLEIVQAIVSLAHALDMNTIAEGIETAGQLVQLKSLGCQQGQGYWFSKPVDTDRATQLIRSSNRP</sequence>
<dbReference type="SUPFAM" id="SSF55785">
    <property type="entry name" value="PYP-like sensor domain (PAS domain)"/>
    <property type="match status" value="7"/>
</dbReference>
<evidence type="ECO:0000313" key="6">
    <source>
        <dbReference type="EMBL" id="QIZ69678.1"/>
    </source>
</evidence>
<dbReference type="Pfam" id="PF13426">
    <property type="entry name" value="PAS_9"/>
    <property type="match status" value="2"/>
</dbReference>
<dbReference type="Pfam" id="PF00990">
    <property type="entry name" value="GGDEF"/>
    <property type="match status" value="2"/>
</dbReference>
<feature type="domain" description="EAL" evidence="4">
    <location>
        <begin position="1325"/>
        <end position="1588"/>
    </location>
</feature>
<dbReference type="Pfam" id="PF08447">
    <property type="entry name" value="PAS_3"/>
    <property type="match status" value="3"/>
</dbReference>
<feature type="domain" description="PAC" evidence="3">
    <location>
        <begin position="813"/>
        <end position="865"/>
    </location>
</feature>
<feature type="domain" description="GGDEF" evidence="5">
    <location>
        <begin position="1149"/>
        <end position="1316"/>
    </location>
</feature>
<feature type="domain" description="PAS" evidence="2">
    <location>
        <begin position="77"/>
        <end position="122"/>
    </location>
</feature>
<feature type="domain" description="PAC" evidence="3">
    <location>
        <begin position="940"/>
        <end position="991"/>
    </location>
</feature>
<evidence type="ECO:0000259" key="2">
    <source>
        <dbReference type="PROSITE" id="PS50112"/>
    </source>
</evidence>
<dbReference type="SMART" id="SM00267">
    <property type="entry name" value="GGDEF"/>
    <property type="match status" value="1"/>
</dbReference>
<evidence type="ECO:0000256" key="1">
    <source>
        <dbReference type="SAM" id="MobiDB-lite"/>
    </source>
</evidence>
<dbReference type="Proteomes" id="UP000500857">
    <property type="component" value="Chromosome"/>
</dbReference>
<accession>A0A6H1TSU3</accession>
<feature type="compositionally biased region" description="Basic and acidic residues" evidence="1">
    <location>
        <begin position="1"/>
        <end position="21"/>
    </location>
</feature>
<dbReference type="InterPro" id="IPR000014">
    <property type="entry name" value="PAS"/>
</dbReference>
<dbReference type="Gene3D" id="2.10.70.100">
    <property type="match status" value="1"/>
</dbReference>
<dbReference type="InterPro" id="IPR029787">
    <property type="entry name" value="Nucleotide_cyclase"/>
</dbReference>
<dbReference type="SUPFAM" id="SSF55073">
    <property type="entry name" value="Nucleotide cyclase"/>
    <property type="match status" value="2"/>
</dbReference>
<dbReference type="InterPro" id="IPR000160">
    <property type="entry name" value="GGDEF_dom"/>
</dbReference>
<dbReference type="InterPro" id="IPR035965">
    <property type="entry name" value="PAS-like_dom_sf"/>
</dbReference>
<feature type="domain" description="PAC" evidence="3">
    <location>
        <begin position="1062"/>
        <end position="1116"/>
    </location>
</feature>
<dbReference type="Pfam" id="PF00563">
    <property type="entry name" value="EAL"/>
    <property type="match status" value="1"/>
</dbReference>
<dbReference type="Gene3D" id="3.20.20.450">
    <property type="entry name" value="EAL domain"/>
    <property type="match status" value="1"/>
</dbReference>
<feature type="domain" description="PAS" evidence="2">
    <location>
        <begin position="610"/>
        <end position="682"/>
    </location>
</feature>
<evidence type="ECO:0000259" key="3">
    <source>
        <dbReference type="PROSITE" id="PS50113"/>
    </source>
</evidence>
<dbReference type="InterPro" id="IPR013655">
    <property type="entry name" value="PAS_fold_3"/>
</dbReference>
<feature type="domain" description="PAS" evidence="2">
    <location>
        <begin position="866"/>
        <end position="936"/>
    </location>
</feature>
<dbReference type="Gene3D" id="3.30.450.20">
    <property type="entry name" value="PAS domain"/>
    <property type="match status" value="6"/>
</dbReference>
<dbReference type="InterPro" id="IPR001610">
    <property type="entry name" value="PAC"/>
</dbReference>
<dbReference type="NCBIfam" id="TIGR00254">
    <property type="entry name" value="GGDEF"/>
    <property type="match status" value="2"/>
</dbReference>
<dbReference type="PANTHER" id="PTHR44757">
    <property type="entry name" value="DIGUANYLATE CYCLASE DGCP"/>
    <property type="match status" value="1"/>
</dbReference>
<dbReference type="InterPro" id="IPR035919">
    <property type="entry name" value="EAL_sf"/>
</dbReference>